<sequence length="91" mass="10040">MPEHGEQGHVAPPIPEAVRRERAEEETAERDDSLAATERRGRTAEAGAGVDRDTSLPGTERRERAAAEEADAEASRREEPPIPGEEYRHRG</sequence>
<dbReference type="EMBL" id="JAQZAO010000001">
    <property type="protein sequence ID" value="MDD7964312.1"/>
    <property type="molecule type" value="Genomic_DNA"/>
</dbReference>
<proteinExistence type="predicted"/>
<feature type="compositionally biased region" description="Basic and acidic residues" evidence="1">
    <location>
        <begin position="17"/>
        <end position="43"/>
    </location>
</feature>
<organism evidence="2 3">
    <name type="scientific">Actinomycetospora lemnae</name>
    <dbReference type="NCBI Taxonomy" id="3019891"/>
    <lineage>
        <taxon>Bacteria</taxon>
        <taxon>Bacillati</taxon>
        <taxon>Actinomycetota</taxon>
        <taxon>Actinomycetes</taxon>
        <taxon>Pseudonocardiales</taxon>
        <taxon>Pseudonocardiaceae</taxon>
        <taxon>Actinomycetospora</taxon>
    </lineage>
</organism>
<evidence type="ECO:0000256" key="1">
    <source>
        <dbReference type="SAM" id="MobiDB-lite"/>
    </source>
</evidence>
<evidence type="ECO:0000313" key="3">
    <source>
        <dbReference type="Proteomes" id="UP001300763"/>
    </source>
</evidence>
<feature type="region of interest" description="Disordered" evidence="1">
    <location>
        <begin position="1"/>
        <end position="91"/>
    </location>
</feature>
<dbReference type="Proteomes" id="UP001300763">
    <property type="component" value="Unassembled WGS sequence"/>
</dbReference>
<dbReference type="RefSeq" id="WP_274198850.1">
    <property type="nucleotide sequence ID" value="NZ_JAQZAO010000001.1"/>
</dbReference>
<accession>A0ABT5SNB1</accession>
<gene>
    <name evidence="2" type="ORF">PGB27_03030</name>
</gene>
<reference evidence="2 3" key="1">
    <citation type="submission" date="2023-02" db="EMBL/GenBank/DDBJ databases">
        <title>Genome sequencing required for Actinomycetospora new species description.</title>
        <authorList>
            <person name="Saimee Y."/>
            <person name="Duangmal K."/>
        </authorList>
    </citation>
    <scope>NUCLEOTIDE SEQUENCE [LARGE SCALE GENOMIC DNA]</scope>
    <source>
        <strain evidence="2 3">DW7H6</strain>
    </source>
</reference>
<protein>
    <submittedName>
        <fullName evidence="2">Uncharacterized protein</fullName>
    </submittedName>
</protein>
<name>A0ABT5SNB1_9PSEU</name>
<comment type="caution">
    <text evidence="2">The sequence shown here is derived from an EMBL/GenBank/DDBJ whole genome shotgun (WGS) entry which is preliminary data.</text>
</comment>
<feature type="compositionally biased region" description="Basic and acidic residues" evidence="1">
    <location>
        <begin position="50"/>
        <end position="91"/>
    </location>
</feature>
<keyword evidence="3" id="KW-1185">Reference proteome</keyword>
<evidence type="ECO:0000313" key="2">
    <source>
        <dbReference type="EMBL" id="MDD7964312.1"/>
    </source>
</evidence>